<dbReference type="EMBL" id="JAEFBJ010000010">
    <property type="protein sequence ID" value="KAG7563917.1"/>
    <property type="molecule type" value="Genomic_DNA"/>
</dbReference>
<feature type="compositionally biased region" description="Basic and acidic residues" evidence="8">
    <location>
        <begin position="1069"/>
        <end position="1081"/>
    </location>
</feature>
<dbReference type="OrthoDB" id="10251412at2759"/>
<keyword evidence="11" id="KW-1185">Reference proteome</keyword>
<dbReference type="GO" id="GO:0006950">
    <property type="term" value="P:response to stress"/>
    <property type="evidence" value="ECO:0007669"/>
    <property type="project" value="UniProtKB-ARBA"/>
</dbReference>
<dbReference type="AlphaFoldDB" id="A0A8T1ZWI1"/>
<dbReference type="FunFam" id="3.40.50.300:FF:001122">
    <property type="entry name" value="AAA-ATPase ASD, mitochondrial"/>
    <property type="match status" value="1"/>
</dbReference>
<dbReference type="InterPro" id="IPR054726">
    <property type="entry name" value="Ubiq_DUF569-assoc"/>
</dbReference>
<dbReference type="PANTHER" id="PTHR23070">
    <property type="entry name" value="BCS1 AAA-TYPE ATPASE"/>
    <property type="match status" value="1"/>
</dbReference>
<protein>
    <recommendedName>
        <fullName evidence="9">AAA+ ATPase domain-containing protein</fullName>
    </recommendedName>
</protein>
<evidence type="ECO:0000256" key="4">
    <source>
        <dbReference type="ARBA" id="ARBA00022801"/>
    </source>
</evidence>
<accession>A0A8T1ZWI1</accession>
<keyword evidence="3" id="KW-0547">Nucleotide-binding</keyword>
<dbReference type="FunFam" id="2.80.10.50:FF:000067">
    <property type="entry name" value="BnaC05g19630D protein"/>
    <property type="match status" value="1"/>
</dbReference>
<proteinExistence type="inferred from homology"/>
<dbReference type="InterPro" id="IPR003959">
    <property type="entry name" value="ATPase_AAA_core"/>
</dbReference>
<dbReference type="InterPro" id="IPR004242">
    <property type="entry name" value="Transposase_21"/>
</dbReference>
<dbReference type="GO" id="GO:0005524">
    <property type="term" value="F:ATP binding"/>
    <property type="evidence" value="ECO:0007669"/>
    <property type="project" value="UniProtKB-KW"/>
</dbReference>
<dbReference type="PROSITE" id="PS00674">
    <property type="entry name" value="AAA"/>
    <property type="match status" value="1"/>
</dbReference>
<sequence length="1198" mass="136935">MHAEILRPTGKAAEVVDSLSDSVAMKAGESKVAQSLELDLEGSPAASREYVEGATNFVTASSRRLGNPSEIFCPCIDYRNVCHQLVDTVVDHLVIKGMDKKYMRNSCWSMHGERKSDISDSVPTSETEAYDLLRTAYFTDEGSPQPSNNIGGETEESETTEDSEFRKKLRDAETPLYSTCSNYTKVSAIMDLYRIKVKSGMSENYFDQLLTIVHDMLPKDNVLPKSTDAMKKFLKIFGFGYDVIHACKNDCILYRKQFDKMESCPRCSASRWEMDKHSGEEKKGIPAKVLRYFPIKDRFRRMFRSKRIAEELRWHSSNASEDGTMRHPVDSISWAQVNEKWPEFALDPRNLRLGLSTDGMNPFSIQSTKYSTWPVLLVNYNMAPTLCMKAENIMLALLIPGPTAPSNNIDVYLAPLVDDLKDLWNEGIEVYDAFLKENFTLRAMLLWSISDYPALGTLSGCKVKGKQACNVCGKDTPCRWLKNCRKYVYMGNRKRLRPGHPYRRRKAWFDNTIEEGQLERFFPPSLFDIMFHLPIHLAREARLGGPVHFRWMYPFERFTFHRRSRDIVTESYIKYVIEEGKSIETKNKKMKLFTNNPSSHWGSSKTSLWRYIDFEHPANFETLAMDPKKKEQILNDLAAFSNGKDYYKKIGKAWKRGYLLYGPPGTGKSTMIAAMANLLNYSIYDIELTAIQTNSELKKLLTATSTKSIIVFEDIDCSLDLTGKRKKKESNLMIWRNDGEQGDEENKSSVTLSGLLNFIDGIWSACGQERIIVFTTNHLAKLDPALIRRGRMDMHIELSYCTFEAFKILAKNYLDIDSHPLFKTIESLLKDTEIAPADVAENLMKKNREIDAEGSLKDLIQSLERRKKVQRAQLDGHNKDSYKIVKAFHPCFRTIMEIFKKAETVRLRSYHDKYLLAEEDEESVSEDRDGRSMNARWTVEIVEVTNVIRLKSCFGKYLTASNIPMFLGMTGKKVTQTLPRRLDSSTEWEPVREGVQVRLKTRYGQYLRANGGLPPWRNSITHDIPHRSTTQDWVLWDVDILESRKKKAPPVAEPAYTPLPPPPPPPELLQERKDDHQEPKSPKGFSLRSPRFSKSESDDSVSSPVKADGRLIYYRIGDEDGNVDETTKEELFCFKGMGLEELKEKLKEETGLSDISICSKNPLNGKLYPLRLHLPPNNTKMHVVLIPSPSKGDAASTS</sequence>
<comment type="catalytic activity">
    <reaction evidence="7">
        <text>ATP + H2O = ADP + phosphate + H(+)</text>
        <dbReference type="Rhea" id="RHEA:13065"/>
        <dbReference type="ChEBI" id="CHEBI:15377"/>
        <dbReference type="ChEBI" id="CHEBI:15378"/>
        <dbReference type="ChEBI" id="CHEBI:30616"/>
        <dbReference type="ChEBI" id="CHEBI:43474"/>
        <dbReference type="ChEBI" id="CHEBI:456216"/>
    </reaction>
</comment>
<dbReference type="Pfam" id="PF04601">
    <property type="entry name" value="DUF569"/>
    <property type="match status" value="1"/>
</dbReference>
<dbReference type="Pfam" id="PF13963">
    <property type="entry name" value="Transpos_assoc"/>
    <property type="match status" value="1"/>
</dbReference>
<reference evidence="10 11" key="1">
    <citation type="submission" date="2020-12" db="EMBL/GenBank/DDBJ databases">
        <title>Concerted genomic and epigenomic changes stabilize Arabidopsis allopolyploids.</title>
        <authorList>
            <person name="Chen Z."/>
        </authorList>
    </citation>
    <scope>NUCLEOTIDE SEQUENCE [LARGE SCALE GENOMIC DNA]</scope>
    <source>
        <strain evidence="10">As9502</strain>
        <tissue evidence="10">Leaf</tissue>
    </source>
</reference>
<dbReference type="SMART" id="SM00382">
    <property type="entry name" value="AAA"/>
    <property type="match status" value="1"/>
</dbReference>
<name>A0A8T1ZWI1_ARASU</name>
<dbReference type="Pfam" id="PF00004">
    <property type="entry name" value="AAA"/>
    <property type="match status" value="1"/>
</dbReference>
<keyword evidence="6" id="KW-0460">Magnesium</keyword>
<evidence type="ECO:0000313" key="10">
    <source>
        <dbReference type="EMBL" id="KAG7563917.1"/>
    </source>
</evidence>
<feature type="compositionally biased region" description="Acidic residues" evidence="8">
    <location>
        <begin position="153"/>
        <end position="162"/>
    </location>
</feature>
<feature type="domain" description="AAA+ ATPase" evidence="9">
    <location>
        <begin position="654"/>
        <end position="802"/>
    </location>
</feature>
<dbReference type="InterPro" id="IPR007679">
    <property type="entry name" value="DUF569"/>
</dbReference>
<feature type="region of interest" description="Disordered" evidence="8">
    <location>
        <begin position="1047"/>
        <end position="1104"/>
    </location>
</feature>
<evidence type="ECO:0000256" key="2">
    <source>
        <dbReference type="ARBA" id="ARBA00007448"/>
    </source>
</evidence>
<evidence type="ECO:0000256" key="5">
    <source>
        <dbReference type="ARBA" id="ARBA00022840"/>
    </source>
</evidence>
<evidence type="ECO:0000259" key="9">
    <source>
        <dbReference type="SMART" id="SM00382"/>
    </source>
</evidence>
<evidence type="ECO:0000256" key="7">
    <source>
        <dbReference type="ARBA" id="ARBA00049360"/>
    </source>
</evidence>
<dbReference type="CDD" id="cd19510">
    <property type="entry name" value="RecA-like_BCS1"/>
    <property type="match status" value="1"/>
</dbReference>
<evidence type="ECO:0000313" key="11">
    <source>
        <dbReference type="Proteomes" id="UP000694251"/>
    </source>
</evidence>
<dbReference type="CDD" id="cd23340">
    <property type="entry name" value="beta-trefoil_FSCN_ACP-like"/>
    <property type="match status" value="1"/>
</dbReference>
<dbReference type="InterPro" id="IPR029480">
    <property type="entry name" value="Transpos_assoc"/>
</dbReference>
<evidence type="ECO:0000256" key="8">
    <source>
        <dbReference type="SAM" id="MobiDB-lite"/>
    </source>
</evidence>
<dbReference type="InterPro" id="IPR003960">
    <property type="entry name" value="ATPase_AAA_CS"/>
</dbReference>
<dbReference type="InterPro" id="IPR058017">
    <property type="entry name" value="At3g28540-like_C"/>
</dbReference>
<keyword evidence="5" id="KW-0067">ATP-binding</keyword>
<organism evidence="10 11">
    <name type="scientific">Arabidopsis suecica</name>
    <name type="common">Swedish thale-cress</name>
    <name type="synonym">Cardaminopsis suecica</name>
    <dbReference type="NCBI Taxonomy" id="45249"/>
    <lineage>
        <taxon>Eukaryota</taxon>
        <taxon>Viridiplantae</taxon>
        <taxon>Streptophyta</taxon>
        <taxon>Embryophyta</taxon>
        <taxon>Tracheophyta</taxon>
        <taxon>Spermatophyta</taxon>
        <taxon>Magnoliopsida</taxon>
        <taxon>eudicotyledons</taxon>
        <taxon>Gunneridae</taxon>
        <taxon>Pentapetalae</taxon>
        <taxon>rosids</taxon>
        <taxon>malvids</taxon>
        <taxon>Brassicales</taxon>
        <taxon>Brassicaceae</taxon>
        <taxon>Camelineae</taxon>
        <taxon>Arabidopsis</taxon>
    </lineage>
</organism>
<dbReference type="Pfam" id="PF02992">
    <property type="entry name" value="Transposase_21"/>
    <property type="match status" value="1"/>
</dbReference>
<dbReference type="Pfam" id="PF22932">
    <property type="entry name" value="Ubiq_DUF_assoc"/>
    <property type="match status" value="1"/>
</dbReference>
<gene>
    <name evidence="10" type="ORF">ISN44_As10g006730</name>
</gene>
<keyword evidence="4" id="KW-0378">Hydrolase</keyword>
<dbReference type="InterPro" id="IPR025452">
    <property type="entry name" value="DUF4218"/>
</dbReference>
<dbReference type="Pfam" id="PF13960">
    <property type="entry name" value="DUF4218"/>
    <property type="match status" value="1"/>
</dbReference>
<feature type="region of interest" description="Disordered" evidence="8">
    <location>
        <begin position="139"/>
        <end position="166"/>
    </location>
</feature>
<dbReference type="InterPro" id="IPR003593">
    <property type="entry name" value="AAA+_ATPase"/>
</dbReference>
<feature type="compositionally biased region" description="Polar residues" evidence="8">
    <location>
        <begin position="142"/>
        <end position="151"/>
    </location>
</feature>
<evidence type="ECO:0000256" key="1">
    <source>
        <dbReference type="ARBA" id="ARBA00001946"/>
    </source>
</evidence>
<feature type="compositionally biased region" description="Pro residues" evidence="8">
    <location>
        <begin position="1057"/>
        <end position="1067"/>
    </location>
</feature>
<dbReference type="GO" id="GO:0016887">
    <property type="term" value="F:ATP hydrolysis activity"/>
    <property type="evidence" value="ECO:0007669"/>
    <property type="project" value="InterPro"/>
</dbReference>
<dbReference type="Pfam" id="PF25568">
    <property type="entry name" value="AAA_lid_At3g28540"/>
    <property type="match status" value="1"/>
</dbReference>
<evidence type="ECO:0000256" key="3">
    <source>
        <dbReference type="ARBA" id="ARBA00022741"/>
    </source>
</evidence>
<comment type="similarity">
    <text evidence="2">Belongs to the AAA ATPase family. BCS1 subfamily.</text>
</comment>
<dbReference type="Proteomes" id="UP000694251">
    <property type="component" value="Chromosome 10"/>
</dbReference>
<comment type="caution">
    <text evidence="10">The sequence shown here is derived from an EMBL/GenBank/DDBJ whole genome shotgun (WGS) entry which is preliminary data.</text>
</comment>
<evidence type="ECO:0000256" key="6">
    <source>
        <dbReference type="ARBA" id="ARBA00022842"/>
    </source>
</evidence>
<comment type="cofactor">
    <cofactor evidence="1">
        <name>Mg(2+)</name>
        <dbReference type="ChEBI" id="CHEBI:18420"/>
    </cofactor>
</comment>
<dbReference type="InterPro" id="IPR050747">
    <property type="entry name" value="Mitochondrial_chaperone_BCS1"/>
</dbReference>